<dbReference type="SUPFAM" id="SSF51395">
    <property type="entry name" value="FMN-linked oxidoreductases"/>
    <property type="match status" value="1"/>
</dbReference>
<evidence type="ECO:0000256" key="9">
    <source>
        <dbReference type="ARBA" id="ARBA00023235"/>
    </source>
</evidence>
<evidence type="ECO:0000256" key="8">
    <source>
        <dbReference type="ARBA" id="ARBA00023229"/>
    </source>
</evidence>
<evidence type="ECO:0000256" key="11">
    <source>
        <dbReference type="HAMAP-Rule" id="MF_00354"/>
    </source>
</evidence>
<keyword evidence="7 11" id="KW-0521">NADP</keyword>
<keyword evidence="14" id="KW-1185">Reference proteome</keyword>
<comment type="cofactor">
    <cofactor evidence="11">
        <name>NADPH</name>
        <dbReference type="ChEBI" id="CHEBI:57783"/>
    </cofactor>
</comment>
<evidence type="ECO:0000259" key="12">
    <source>
        <dbReference type="Pfam" id="PF01070"/>
    </source>
</evidence>
<organism evidence="13 14">
    <name type="scientific">Isobaculum melis</name>
    <dbReference type="NCBI Taxonomy" id="142588"/>
    <lineage>
        <taxon>Bacteria</taxon>
        <taxon>Bacillati</taxon>
        <taxon>Bacillota</taxon>
        <taxon>Bacilli</taxon>
        <taxon>Lactobacillales</taxon>
        <taxon>Carnobacteriaceae</taxon>
        <taxon>Isobaculum</taxon>
    </lineage>
</organism>
<keyword evidence="8 11" id="KW-0414">Isoprene biosynthesis</keyword>
<dbReference type="InterPro" id="IPR000262">
    <property type="entry name" value="FMN-dep_DH"/>
</dbReference>
<feature type="binding site" evidence="11">
    <location>
        <position position="180"/>
    </location>
    <ligand>
        <name>FMN</name>
        <dbReference type="ChEBI" id="CHEBI:58210"/>
    </ligand>
</feature>
<dbReference type="EC" id="5.3.3.2" evidence="11"/>
<dbReference type="GO" id="GO:0005737">
    <property type="term" value="C:cytoplasm"/>
    <property type="evidence" value="ECO:0007669"/>
    <property type="project" value="UniProtKB-SubCell"/>
</dbReference>
<evidence type="ECO:0000256" key="3">
    <source>
        <dbReference type="ARBA" id="ARBA00022630"/>
    </source>
</evidence>
<comment type="cofactor">
    <cofactor evidence="1 11">
        <name>FMN</name>
        <dbReference type="ChEBI" id="CHEBI:58210"/>
    </cofactor>
</comment>
<sequence length="350" mass="38704">MNRKDEHLSLAKAFHKEKSNDFDQIRFVHHSLAKLAMNEVDIATSIFDFTFKQPFYINAMTGGSERAKTINQQIGIIARETGVMVATGSVNAALKNPALSDTYQIMRQENPNGIIFANIGAGLSIEDAKRAIDLFQADGLQIHLNRPQELVMPEGDRDFSPWLEQIEQIVHQLPVPVIVKEVGFGMSYETITQLGAVGVKAVDVSGQGGTSFTQIENARRKKRELGFLTDWGQSTVLSLLEASTMENQLMLLASGGIRNAFDIVKALSLGAKSVGIAGTVLNSLMSHGLDSTIELILQWQDELKLLYTLLGKRTTEELTTTDLIFGGEIIQWCESRGIPYQAFAKRHMNH</sequence>
<feature type="binding site" evidence="11">
    <location>
        <position position="118"/>
    </location>
    <ligand>
        <name>FMN</name>
        <dbReference type="ChEBI" id="CHEBI:58210"/>
    </ligand>
</feature>
<keyword evidence="3 11" id="KW-0285">Flavoprotein</keyword>
<keyword evidence="4 11" id="KW-0288">FMN</keyword>
<keyword evidence="5 11" id="KW-0479">Metal-binding</keyword>
<protein>
    <recommendedName>
        <fullName evidence="11">Isopentenyl-diphosphate delta-isomerase</fullName>
        <shortName evidence="11">IPP isomerase</shortName>
        <ecNumber evidence="11">5.3.3.2</ecNumber>
    </recommendedName>
    <alternativeName>
        <fullName evidence="11">Isopentenyl diphosphate:dimethylallyl diphosphate isomerase</fullName>
    </alternativeName>
    <alternativeName>
        <fullName evidence="11">Isopentenyl pyrophosphate isomerase</fullName>
    </alternativeName>
    <alternativeName>
        <fullName evidence="11">Type 2 isopentenyl diphosphate isomerase</fullName>
        <shortName evidence="11">IDI-2</shortName>
    </alternativeName>
</protein>
<dbReference type="HAMAP" id="MF_00354">
    <property type="entry name" value="Idi_2"/>
    <property type="match status" value="1"/>
</dbReference>
<proteinExistence type="inferred from homology"/>
<dbReference type="NCBIfam" id="TIGR02151">
    <property type="entry name" value="IPP_isom_2"/>
    <property type="match status" value="1"/>
</dbReference>
<evidence type="ECO:0000313" key="13">
    <source>
        <dbReference type="EMBL" id="SER67878.1"/>
    </source>
</evidence>
<dbReference type="CDD" id="cd02811">
    <property type="entry name" value="IDI-2_FMN"/>
    <property type="match status" value="1"/>
</dbReference>
<dbReference type="InterPro" id="IPR011179">
    <property type="entry name" value="IPdP_isomerase"/>
</dbReference>
<feature type="binding site" evidence="11">
    <location>
        <position position="89"/>
    </location>
    <ligand>
        <name>FMN</name>
        <dbReference type="ChEBI" id="CHEBI:58210"/>
    </ligand>
</feature>
<dbReference type="GO" id="GO:0070402">
    <property type="term" value="F:NADPH binding"/>
    <property type="evidence" value="ECO:0007669"/>
    <property type="project" value="UniProtKB-UniRule"/>
</dbReference>
<reference evidence="13 14" key="1">
    <citation type="submission" date="2016-10" db="EMBL/GenBank/DDBJ databases">
        <authorList>
            <person name="de Groot N.N."/>
        </authorList>
    </citation>
    <scope>NUCLEOTIDE SEQUENCE [LARGE SCALE GENOMIC DNA]</scope>
    <source>
        <strain evidence="13 14">DSM 13760</strain>
    </source>
</reference>
<feature type="binding site" evidence="11">
    <location>
        <position position="149"/>
    </location>
    <ligand>
        <name>Mg(2+)</name>
        <dbReference type="ChEBI" id="CHEBI:18420"/>
    </ligand>
</feature>
<dbReference type="Pfam" id="PF01070">
    <property type="entry name" value="FMN_dh"/>
    <property type="match status" value="1"/>
</dbReference>
<dbReference type="Gene3D" id="3.20.20.70">
    <property type="entry name" value="Aldolase class I"/>
    <property type="match status" value="1"/>
</dbReference>
<evidence type="ECO:0000256" key="10">
    <source>
        <dbReference type="ARBA" id="ARBA00025810"/>
    </source>
</evidence>
<feature type="binding site" evidence="11">
    <location>
        <begin position="277"/>
        <end position="278"/>
    </location>
    <ligand>
        <name>FMN</name>
        <dbReference type="ChEBI" id="CHEBI:58210"/>
    </ligand>
</feature>
<keyword evidence="2 11" id="KW-0963">Cytoplasm</keyword>
<accession>A0A1H9R5A5</accession>
<dbReference type="OrthoDB" id="9795032at2"/>
<comment type="catalytic activity">
    <reaction evidence="11">
        <text>isopentenyl diphosphate = dimethylallyl diphosphate</text>
        <dbReference type="Rhea" id="RHEA:23284"/>
        <dbReference type="ChEBI" id="CHEBI:57623"/>
        <dbReference type="ChEBI" id="CHEBI:128769"/>
        <dbReference type="EC" id="5.3.3.2"/>
    </reaction>
</comment>
<evidence type="ECO:0000256" key="5">
    <source>
        <dbReference type="ARBA" id="ARBA00022723"/>
    </source>
</evidence>
<dbReference type="GO" id="GO:0008299">
    <property type="term" value="P:isoprenoid biosynthetic process"/>
    <property type="evidence" value="ECO:0007669"/>
    <property type="project" value="UniProtKB-UniRule"/>
</dbReference>
<evidence type="ECO:0000256" key="6">
    <source>
        <dbReference type="ARBA" id="ARBA00022842"/>
    </source>
</evidence>
<name>A0A1H9R5A5_9LACT</name>
<feature type="binding site" evidence="11">
    <location>
        <begin position="256"/>
        <end position="258"/>
    </location>
    <ligand>
        <name>FMN</name>
        <dbReference type="ChEBI" id="CHEBI:58210"/>
    </ligand>
</feature>
<feature type="binding site" evidence="11">
    <location>
        <begin position="3"/>
        <end position="4"/>
    </location>
    <ligand>
        <name>substrate</name>
    </ligand>
</feature>
<evidence type="ECO:0000256" key="7">
    <source>
        <dbReference type="ARBA" id="ARBA00022857"/>
    </source>
</evidence>
<feature type="binding site" evidence="11">
    <location>
        <position position="210"/>
    </location>
    <ligand>
        <name>FMN</name>
        <dbReference type="ChEBI" id="CHEBI:58210"/>
    </ligand>
</feature>
<dbReference type="Proteomes" id="UP000198948">
    <property type="component" value="Unassembled WGS sequence"/>
</dbReference>
<gene>
    <name evidence="11" type="primary">fni</name>
    <name evidence="13" type="ORF">SAMN04488559_10365</name>
</gene>
<comment type="function">
    <text evidence="11">Involved in the biosynthesis of isoprenoids. Catalyzes the 1,3-allylic rearrangement of the homoallylic substrate isopentenyl (IPP) to its allylic isomer, dimethylallyl diphosphate (DMAPP).</text>
</comment>
<dbReference type="AlphaFoldDB" id="A0A1H9R5A5"/>
<dbReference type="PANTHER" id="PTHR43665">
    <property type="entry name" value="ISOPENTENYL-DIPHOSPHATE DELTA-ISOMERASE"/>
    <property type="match status" value="1"/>
</dbReference>
<feature type="binding site" evidence="11">
    <location>
        <position position="148"/>
    </location>
    <ligand>
        <name>substrate</name>
    </ligand>
</feature>
<dbReference type="GO" id="GO:0016491">
    <property type="term" value="F:oxidoreductase activity"/>
    <property type="evidence" value="ECO:0007669"/>
    <property type="project" value="InterPro"/>
</dbReference>
<dbReference type="SMART" id="SM01240">
    <property type="entry name" value="IMPDH"/>
    <property type="match status" value="1"/>
</dbReference>
<dbReference type="GO" id="GO:0000287">
    <property type="term" value="F:magnesium ion binding"/>
    <property type="evidence" value="ECO:0007669"/>
    <property type="project" value="UniProtKB-UniRule"/>
</dbReference>
<dbReference type="PANTHER" id="PTHR43665:SF1">
    <property type="entry name" value="ISOPENTENYL-DIPHOSPHATE DELTA-ISOMERASE"/>
    <property type="match status" value="1"/>
</dbReference>
<comment type="subcellular location">
    <subcellularLocation>
        <location evidence="11">Cytoplasm</location>
    </subcellularLocation>
</comment>
<dbReference type="STRING" id="142588.SAMN04488559_10365"/>
<keyword evidence="6 11" id="KW-0460">Magnesium</keyword>
<comment type="cofactor">
    <cofactor evidence="11">
        <name>Mg(2+)</name>
        <dbReference type="ChEBI" id="CHEBI:18420"/>
    </cofactor>
</comment>
<feature type="domain" description="FMN-dependent dehydrogenase" evidence="12">
    <location>
        <begin position="162"/>
        <end position="321"/>
    </location>
</feature>
<comment type="similarity">
    <text evidence="11">Belongs to the IPP isomerase type 2 family.</text>
</comment>
<dbReference type="PIRSF" id="PIRSF003314">
    <property type="entry name" value="IPP_isomerase"/>
    <property type="match status" value="1"/>
</dbReference>
<dbReference type="EMBL" id="FOHA01000003">
    <property type="protein sequence ID" value="SER67878.1"/>
    <property type="molecule type" value="Genomic_DNA"/>
</dbReference>
<dbReference type="InterPro" id="IPR013785">
    <property type="entry name" value="Aldolase_TIM"/>
</dbReference>
<dbReference type="RefSeq" id="WP_092650492.1">
    <property type="nucleotide sequence ID" value="NZ_FOHA01000003.1"/>
</dbReference>
<evidence type="ECO:0000256" key="1">
    <source>
        <dbReference type="ARBA" id="ARBA00001917"/>
    </source>
</evidence>
<keyword evidence="9 11" id="KW-0413">Isomerase</keyword>
<comment type="caution">
    <text evidence="11">Lacks conserved residue(s) required for the propagation of feature annotation.</text>
</comment>
<dbReference type="GO" id="GO:0004452">
    <property type="term" value="F:isopentenyl-diphosphate delta-isomerase activity"/>
    <property type="evidence" value="ECO:0007669"/>
    <property type="project" value="UniProtKB-UniRule"/>
</dbReference>
<feature type="binding site" evidence="11">
    <location>
        <position position="205"/>
    </location>
    <ligand>
        <name>FMN</name>
        <dbReference type="ChEBI" id="CHEBI:58210"/>
    </ligand>
</feature>
<evidence type="ECO:0000256" key="2">
    <source>
        <dbReference type="ARBA" id="ARBA00022490"/>
    </source>
</evidence>
<evidence type="ECO:0000313" key="14">
    <source>
        <dbReference type="Proteomes" id="UP000198948"/>
    </source>
</evidence>
<feature type="binding site" evidence="11">
    <location>
        <begin position="59"/>
        <end position="61"/>
    </location>
    <ligand>
        <name>FMN</name>
        <dbReference type="ChEBI" id="CHEBI:58210"/>
    </ligand>
</feature>
<evidence type="ECO:0000256" key="4">
    <source>
        <dbReference type="ARBA" id="ARBA00022643"/>
    </source>
</evidence>
<comment type="subunit">
    <text evidence="10 11">Homooctamer. Dimer of tetramers.</text>
</comment>
<dbReference type="GO" id="GO:0010181">
    <property type="term" value="F:FMN binding"/>
    <property type="evidence" value="ECO:0007669"/>
    <property type="project" value="UniProtKB-UniRule"/>
</dbReference>